<proteinExistence type="predicted"/>
<dbReference type="AlphaFoldDB" id="A0A7S1UAD8"/>
<feature type="compositionally biased region" description="Acidic residues" evidence="1">
    <location>
        <begin position="14"/>
        <end position="24"/>
    </location>
</feature>
<protein>
    <submittedName>
        <fullName evidence="2">Uncharacterized protein</fullName>
    </submittedName>
</protein>
<organism evidence="2">
    <name type="scientific">Phaeomonas parva</name>
    <dbReference type="NCBI Taxonomy" id="124430"/>
    <lineage>
        <taxon>Eukaryota</taxon>
        <taxon>Sar</taxon>
        <taxon>Stramenopiles</taxon>
        <taxon>Ochrophyta</taxon>
        <taxon>Pinguiophyceae</taxon>
        <taxon>Pinguiochrysidales</taxon>
        <taxon>Pinguiochrysidaceae</taxon>
        <taxon>Phaeomonas</taxon>
    </lineage>
</organism>
<gene>
    <name evidence="2" type="ORF">PPAR1163_LOCUS18255</name>
</gene>
<name>A0A7S1UAD8_9STRA</name>
<feature type="region of interest" description="Disordered" evidence="1">
    <location>
        <begin position="1"/>
        <end position="24"/>
    </location>
</feature>
<dbReference type="EMBL" id="HBGJ01028849">
    <property type="protein sequence ID" value="CAD9259881.1"/>
    <property type="molecule type" value="Transcribed_RNA"/>
</dbReference>
<evidence type="ECO:0000313" key="2">
    <source>
        <dbReference type="EMBL" id="CAD9259881.1"/>
    </source>
</evidence>
<evidence type="ECO:0000256" key="1">
    <source>
        <dbReference type="SAM" id="MobiDB-lite"/>
    </source>
</evidence>
<reference evidence="2" key="1">
    <citation type="submission" date="2021-01" db="EMBL/GenBank/DDBJ databases">
        <authorList>
            <person name="Corre E."/>
            <person name="Pelletier E."/>
            <person name="Niang G."/>
            <person name="Scheremetjew M."/>
            <person name="Finn R."/>
            <person name="Kale V."/>
            <person name="Holt S."/>
            <person name="Cochrane G."/>
            <person name="Meng A."/>
            <person name="Brown T."/>
            <person name="Cohen L."/>
        </authorList>
    </citation>
    <scope>NUCLEOTIDE SEQUENCE</scope>
    <source>
        <strain evidence="2">CCMP2877</strain>
    </source>
</reference>
<accession>A0A7S1UAD8</accession>
<sequence>MLPAITGLCTPDGDHEDDDPDDGGADIDRWGLAAFLASLPRKHGGCGYRSAVRLAPAAYFASLTRVARHHQARRSHHAALFARTMQYAQDAGALAQSVVPVVNVQQPFCSRGAFPDPDPSATPSAQLLADLDLTELELLQLRTAAWIRHHLDQAHVCVQATRSRTHDALDALVAKWREKATPGIPTPTPGTPPTPPLPAADCNLTQLTQRQASAAIHVVDRSRVDAILERAGEWVLRVRFAENRGLLASGFLEYLAPMTTMRGEYFRSAYADYLLLPSPEARQGVWQCPTCTNVRFSDDDDPEPTDAAAGRVPSAYERFLYHVDTACGAVNRRHHAIGNTISTGFNRAGITFIADSDRGTGPGDGGKGRGTIQRTACLYFQDAKGGDRRLDAMLPDRGLNRGIGQRPSIGIDYKGIEVTCQSQRELWGDLAPPGKGHTDPDVYLAVCVAQRQRARRIRLRLQPVPHKGAVFGPRSLPVVERLVMTS</sequence>